<comment type="caution">
    <text evidence="2">The sequence shown here is derived from an EMBL/GenBank/DDBJ whole genome shotgun (WGS) entry which is preliminary data.</text>
</comment>
<name>A0A7W9WZF4_9BURK</name>
<dbReference type="AlphaFoldDB" id="A0A7W9WZF4"/>
<organism evidence="2 3">
    <name type="scientific">Massilia aurea</name>
    <dbReference type="NCBI Taxonomy" id="373040"/>
    <lineage>
        <taxon>Bacteria</taxon>
        <taxon>Pseudomonadati</taxon>
        <taxon>Pseudomonadota</taxon>
        <taxon>Betaproteobacteria</taxon>
        <taxon>Burkholderiales</taxon>
        <taxon>Oxalobacteraceae</taxon>
        <taxon>Telluria group</taxon>
        <taxon>Massilia</taxon>
    </lineage>
</organism>
<evidence type="ECO:0000256" key="1">
    <source>
        <dbReference type="SAM" id="MobiDB-lite"/>
    </source>
</evidence>
<protein>
    <submittedName>
        <fullName evidence="2">Uncharacterized protein</fullName>
    </submittedName>
</protein>
<proteinExistence type="predicted"/>
<keyword evidence="3" id="KW-1185">Reference proteome</keyword>
<evidence type="ECO:0000313" key="2">
    <source>
        <dbReference type="EMBL" id="MBB6133683.1"/>
    </source>
</evidence>
<feature type="compositionally biased region" description="Basic and acidic residues" evidence="1">
    <location>
        <begin position="254"/>
        <end position="264"/>
    </location>
</feature>
<dbReference type="Proteomes" id="UP000540787">
    <property type="component" value="Unassembled WGS sequence"/>
</dbReference>
<dbReference type="EMBL" id="JACHBX010000001">
    <property type="protein sequence ID" value="MBB6133683.1"/>
    <property type="molecule type" value="Genomic_DNA"/>
</dbReference>
<evidence type="ECO:0000313" key="3">
    <source>
        <dbReference type="Proteomes" id="UP000540787"/>
    </source>
</evidence>
<sequence>MMAILSGCIRTGEEAEIVNSSINLKINEPSTDYVRRNASLIKVNNGPPGVHFYVARWDREKPGAATFDHGENAFSIANILSITAVEDSLSPQEGLVKFNVNAALAATDLIGHDEARKRFLSVLQNIRKAGWHIFIDEGDPRLRGQSMLNFALSGSSSSSLDADYEPTFSEWMSTRSNMLWQFYTNHVYLTVSFSREPTLLHPQKPGAYLISFTIESENEHYRGYVPSNQRAQWKSALPSHLEYLPEMRQKKEDELRAKGVRIDETYQNPPIPNLNE</sequence>
<feature type="region of interest" description="Disordered" evidence="1">
    <location>
        <begin position="254"/>
        <end position="276"/>
    </location>
</feature>
<accession>A0A7W9WZF4</accession>
<gene>
    <name evidence="2" type="ORF">HD842_001794</name>
</gene>
<reference evidence="2 3" key="1">
    <citation type="submission" date="2020-08" db="EMBL/GenBank/DDBJ databases">
        <title>The Agave Microbiome: Exploring the role of microbial communities in plant adaptations to desert environments.</title>
        <authorList>
            <person name="Partida-Martinez L.P."/>
        </authorList>
    </citation>
    <scope>NUCLEOTIDE SEQUENCE [LARGE SCALE GENOMIC DNA]</scope>
    <source>
        <strain evidence="2 3">AT3.2</strain>
    </source>
</reference>